<proteinExistence type="predicted"/>
<accession>A0A382SBX2</accession>
<protein>
    <recommendedName>
        <fullName evidence="2">ABM domain-containing protein</fullName>
    </recommendedName>
</protein>
<evidence type="ECO:0008006" key="2">
    <source>
        <dbReference type="Google" id="ProtNLM"/>
    </source>
</evidence>
<dbReference type="EMBL" id="UINC01127975">
    <property type="protein sequence ID" value="SVD07440.1"/>
    <property type="molecule type" value="Genomic_DNA"/>
</dbReference>
<name>A0A382SBX2_9ZZZZ</name>
<evidence type="ECO:0000313" key="1">
    <source>
        <dbReference type="EMBL" id="SVD07440.1"/>
    </source>
</evidence>
<gene>
    <name evidence="1" type="ORF">METZ01_LOCUS360294</name>
</gene>
<dbReference type="AlphaFoldDB" id="A0A382SBX2"/>
<reference evidence="1" key="1">
    <citation type="submission" date="2018-05" db="EMBL/GenBank/DDBJ databases">
        <authorList>
            <person name="Lanie J.A."/>
            <person name="Ng W.-L."/>
            <person name="Kazmierczak K.M."/>
            <person name="Andrzejewski T.M."/>
            <person name="Davidsen T.M."/>
            <person name="Wayne K.J."/>
            <person name="Tettelin H."/>
            <person name="Glass J.I."/>
            <person name="Rusch D."/>
            <person name="Podicherti R."/>
            <person name="Tsui H.-C.T."/>
            <person name="Winkler M.E."/>
        </authorList>
    </citation>
    <scope>NUCLEOTIDE SEQUENCE</scope>
</reference>
<sequence>MKRTLGIFVPLMAGAILFGQSDPLISWSRIMKPKSGKQGQFVKAVAAKTKKFNSQKGDEVIRTYRIMDGPDEGSFVRMGLAGPWAQFDNTSERQQAGTDYWFKHVSPHVELNEGRQFWRTSAEMGYNGTGKSGPPAYVMIRYYNINPNASFLDLAKQAIETSKAMNEDSRYGWYRLESGGDRSTWVFASAFDSFSELDEGNSSFWAAFEKRNGEGSVDKWFEEFGNTVQANPNAREATIYRYRPDMSSPE</sequence>
<organism evidence="1">
    <name type="scientific">marine metagenome</name>
    <dbReference type="NCBI Taxonomy" id="408172"/>
    <lineage>
        <taxon>unclassified sequences</taxon>
        <taxon>metagenomes</taxon>
        <taxon>ecological metagenomes</taxon>
    </lineage>
</organism>